<sequence>MSDAIRSGIKTWLRIQPATVSSIQIQETLDYEGNAIKNRIWYRGDSEELSQLYKQIPGDRTRFWAAVPTVGMEIRKIHVGLPSVIVDTLADIVVADMNDITLDLRQDEWETIAEENNFNELISDAITTTLYIGDGAFKISFDSAISSYPIIEFYPGDKIDIIYDRGRVKAVVFKTVYNHKSQEYVLFEIYGKGYINYVLTKNERECDIKSIPETANLVNVTWQDKFMMALPLKFFKSSKWQGRGRSIFDSKCDAFDSLDESWSQWLDALRANRTKEYIPENMLPRNPYTGEILRPNAFDNRYIKTDASMGETSKNEISLQQGEIPHESYLSTYITALDLCLQGLISPSTLGIDVKKLDNAEAQREKEKATLYTRNKIVDVLQNTLPKLINITMMAYDTYKKVPIKELEVEVPFGEYANPSFESQVETVGKGKQYGIMSIEASVEELYGDSKDDDWKAEEVARLKAEQGITDLEEPSVNQEMSIVGETMMGGSQFESKDNEETVSNE</sequence>
<dbReference type="Proteomes" id="UP000184038">
    <property type="component" value="Unassembled WGS sequence"/>
</dbReference>
<reference evidence="1 2" key="1">
    <citation type="submission" date="2016-11" db="EMBL/GenBank/DDBJ databases">
        <authorList>
            <person name="Jaros S."/>
            <person name="Januszkiewicz K."/>
            <person name="Wedrychowicz H."/>
        </authorList>
    </citation>
    <scope>NUCLEOTIDE SEQUENCE [LARGE SCALE GENOMIC DNA]</scope>
    <source>
        <strain evidence="1 2">DSM 15930</strain>
    </source>
</reference>
<evidence type="ECO:0000313" key="2">
    <source>
        <dbReference type="Proteomes" id="UP000184038"/>
    </source>
</evidence>
<organism evidence="1 2">
    <name type="scientific">Anaerosporobacter mobilis DSM 15930</name>
    <dbReference type="NCBI Taxonomy" id="1120996"/>
    <lineage>
        <taxon>Bacteria</taxon>
        <taxon>Bacillati</taxon>
        <taxon>Bacillota</taxon>
        <taxon>Clostridia</taxon>
        <taxon>Lachnospirales</taxon>
        <taxon>Lachnospiraceae</taxon>
        <taxon>Anaerosporobacter</taxon>
    </lineage>
</organism>
<evidence type="ECO:0000313" key="1">
    <source>
        <dbReference type="EMBL" id="SHM95686.1"/>
    </source>
</evidence>
<proteinExistence type="predicted"/>
<keyword evidence="2" id="KW-1185">Reference proteome</keyword>
<dbReference type="STRING" id="1120996.SAMN02746066_04087"/>
<name>A0A1M7MXC5_9FIRM</name>
<protein>
    <recommendedName>
        <fullName evidence="3">Phage portal protein, putative, A118 family</fullName>
    </recommendedName>
</protein>
<dbReference type="RefSeq" id="WP_073290908.1">
    <property type="nucleotide sequence ID" value="NZ_FRCP01000023.1"/>
</dbReference>
<accession>A0A1M7MXC5</accession>
<evidence type="ECO:0008006" key="3">
    <source>
        <dbReference type="Google" id="ProtNLM"/>
    </source>
</evidence>
<gene>
    <name evidence="1" type="ORF">SAMN02746066_04087</name>
</gene>
<dbReference type="AlphaFoldDB" id="A0A1M7MXC5"/>
<dbReference type="EMBL" id="FRCP01000023">
    <property type="protein sequence ID" value="SHM95686.1"/>
    <property type="molecule type" value="Genomic_DNA"/>
</dbReference>